<dbReference type="EMBL" id="JAHCVK010000002">
    <property type="protein sequence ID" value="MBT0653097.1"/>
    <property type="molecule type" value="Genomic_DNA"/>
</dbReference>
<accession>A0ABS5SGE8</accession>
<dbReference type="InterPro" id="IPR036782">
    <property type="entry name" value="NE0471-like_N"/>
</dbReference>
<protein>
    <submittedName>
        <fullName evidence="2">DUF2442 domain-containing protein</fullName>
    </submittedName>
</protein>
<evidence type="ECO:0000256" key="1">
    <source>
        <dbReference type="SAM" id="MobiDB-lite"/>
    </source>
</evidence>
<comment type="caution">
    <text evidence="2">The sequence shown here is derived from an EMBL/GenBank/DDBJ whole genome shotgun (WGS) entry which is preliminary data.</text>
</comment>
<reference evidence="2 3" key="1">
    <citation type="submission" date="2021-05" db="EMBL/GenBank/DDBJ databases">
        <title>The draft genome of Geobacter luticola JCM 17780.</title>
        <authorList>
            <person name="Xu Z."/>
            <person name="Masuda Y."/>
            <person name="Itoh H."/>
            <person name="Senoo K."/>
        </authorList>
    </citation>
    <scope>NUCLEOTIDE SEQUENCE [LARGE SCALE GENOMIC DNA]</scope>
    <source>
        <strain evidence="2 3">JCM 17780</strain>
    </source>
</reference>
<sequence>MIRILQAHYEGGYRVRLRFDTGEEGVADLSDVITKYDAARPLLDQAEFAKFILDEWPTLVWPCGFDLAPEMLYERITGKRPNWQSETVHEAREEYAKRTGER</sequence>
<proteinExistence type="predicted"/>
<dbReference type="SUPFAM" id="SSF143880">
    <property type="entry name" value="NE0471 N-terminal domain-like"/>
    <property type="match status" value="1"/>
</dbReference>
<evidence type="ECO:0000313" key="2">
    <source>
        <dbReference type="EMBL" id="MBT0653097.1"/>
    </source>
</evidence>
<evidence type="ECO:0000313" key="3">
    <source>
        <dbReference type="Proteomes" id="UP000756860"/>
    </source>
</evidence>
<organism evidence="2 3">
    <name type="scientific">Geomobilimonas luticola</name>
    <dbReference type="NCBI Taxonomy" id="1114878"/>
    <lineage>
        <taxon>Bacteria</taxon>
        <taxon>Pseudomonadati</taxon>
        <taxon>Thermodesulfobacteriota</taxon>
        <taxon>Desulfuromonadia</taxon>
        <taxon>Geobacterales</taxon>
        <taxon>Geobacteraceae</taxon>
        <taxon>Geomobilimonas</taxon>
    </lineage>
</organism>
<gene>
    <name evidence="2" type="ORF">KI810_08525</name>
</gene>
<dbReference type="Proteomes" id="UP000756860">
    <property type="component" value="Unassembled WGS sequence"/>
</dbReference>
<dbReference type="InterPro" id="IPR018841">
    <property type="entry name" value="DUF2442"/>
</dbReference>
<feature type="region of interest" description="Disordered" evidence="1">
    <location>
        <begin position="83"/>
        <end position="102"/>
    </location>
</feature>
<dbReference type="Pfam" id="PF10387">
    <property type="entry name" value="DUF2442"/>
    <property type="match status" value="1"/>
</dbReference>
<name>A0ABS5SGE8_9BACT</name>
<keyword evidence="3" id="KW-1185">Reference proteome</keyword>
<dbReference type="RefSeq" id="WP_214175078.1">
    <property type="nucleotide sequence ID" value="NZ_JAHCVK010000002.1"/>
</dbReference>
<dbReference type="Gene3D" id="3.30.2020.10">
    <property type="entry name" value="NE0471-like N-terminal domain"/>
    <property type="match status" value="1"/>
</dbReference>
<feature type="compositionally biased region" description="Basic and acidic residues" evidence="1">
    <location>
        <begin position="87"/>
        <end position="102"/>
    </location>
</feature>